<organism evidence="1 2">
    <name type="scientific">Mediterraneibacter gnavus</name>
    <name type="common">Ruminococcus gnavus</name>
    <dbReference type="NCBI Taxonomy" id="33038"/>
    <lineage>
        <taxon>Bacteria</taxon>
        <taxon>Bacillati</taxon>
        <taxon>Bacillota</taxon>
        <taxon>Clostridia</taxon>
        <taxon>Lachnospirales</taxon>
        <taxon>Lachnospiraceae</taxon>
        <taxon>Mediterraneibacter</taxon>
    </lineage>
</organism>
<reference evidence="1" key="1">
    <citation type="submission" date="2021-10" db="EMBL/GenBank/DDBJ databases">
        <title>Collection of gut derived symbiotic bacterial strains cultured from healthy donors.</title>
        <authorList>
            <person name="Lin H."/>
            <person name="Littmann E."/>
            <person name="Claire K."/>
            <person name="Pamer E."/>
        </authorList>
    </citation>
    <scope>NUCLEOTIDE SEQUENCE</scope>
    <source>
        <strain evidence="1">MSK.23.18</strain>
    </source>
</reference>
<evidence type="ECO:0000313" key="1">
    <source>
        <dbReference type="EMBL" id="MCB5619866.1"/>
    </source>
</evidence>
<name>A0AAJ1EV21_MEDGN</name>
<gene>
    <name evidence="1" type="ORF">LIQ08_11985</name>
</gene>
<dbReference type="RefSeq" id="WP_144362670.1">
    <property type="nucleotide sequence ID" value="NZ_CABHNE010000062.1"/>
</dbReference>
<dbReference type="Proteomes" id="UP001297370">
    <property type="component" value="Unassembled WGS sequence"/>
</dbReference>
<protein>
    <submittedName>
        <fullName evidence="1">Uncharacterized protein</fullName>
    </submittedName>
</protein>
<proteinExistence type="predicted"/>
<sequence length="71" mass="7860">MKKERKKVLLVWVMTLAMLFGVLQPAVGMNEVRAEEGTVSEQNEVGVKYEALPKEPMKTSATASSYQDSAQ</sequence>
<dbReference type="AlphaFoldDB" id="A0AAJ1EV21"/>
<evidence type="ECO:0000313" key="2">
    <source>
        <dbReference type="Proteomes" id="UP001297370"/>
    </source>
</evidence>
<dbReference type="EMBL" id="JAJBOM010000017">
    <property type="protein sequence ID" value="MCB5619866.1"/>
    <property type="molecule type" value="Genomic_DNA"/>
</dbReference>
<comment type="caution">
    <text evidence="1">The sequence shown here is derived from an EMBL/GenBank/DDBJ whole genome shotgun (WGS) entry which is preliminary data.</text>
</comment>
<accession>A0AAJ1EV21</accession>